<evidence type="ECO:0000256" key="12">
    <source>
        <dbReference type="ARBA" id="ARBA00023136"/>
    </source>
</evidence>
<reference evidence="13" key="1">
    <citation type="journal article" date="2021" name="Genome Biol. Evol.">
        <title>The assembled and annotated genome of the fairy-ring fungus Marasmius oreades.</title>
        <authorList>
            <person name="Hiltunen M."/>
            <person name="Ament-Velasquez S.L."/>
            <person name="Johannesson H."/>
        </authorList>
    </citation>
    <scope>NUCLEOTIDE SEQUENCE</scope>
    <source>
        <strain evidence="13">03SP1</strain>
    </source>
</reference>
<keyword evidence="6" id="KW-0812">Transmembrane</keyword>
<evidence type="ECO:0000256" key="5">
    <source>
        <dbReference type="ARBA" id="ARBA00022617"/>
    </source>
</evidence>
<keyword evidence="5" id="KW-0349">Heme</keyword>
<gene>
    <name evidence="13" type="ORF">E1B28_002106</name>
</gene>
<keyword evidence="11" id="KW-0503">Monooxygenase</keyword>
<accession>A0A9P7UK69</accession>
<dbReference type="GO" id="GO:0016020">
    <property type="term" value="C:membrane"/>
    <property type="evidence" value="ECO:0007669"/>
    <property type="project" value="UniProtKB-SubCell"/>
</dbReference>
<comment type="similarity">
    <text evidence="4">Belongs to the cytochrome P450 family.</text>
</comment>
<comment type="pathway">
    <text evidence="3">Secondary metabolite biosynthesis; terpenoid biosynthesis.</text>
</comment>
<dbReference type="PANTHER" id="PTHR24305:SF166">
    <property type="entry name" value="CYTOCHROME P450 12A4, MITOCHONDRIAL-RELATED"/>
    <property type="match status" value="1"/>
</dbReference>
<evidence type="ECO:0000256" key="10">
    <source>
        <dbReference type="ARBA" id="ARBA00023004"/>
    </source>
</evidence>
<dbReference type="OrthoDB" id="1470350at2759"/>
<protein>
    <recommendedName>
        <fullName evidence="15">Cytochrome P450</fullName>
    </recommendedName>
</protein>
<dbReference type="GO" id="GO:0005506">
    <property type="term" value="F:iron ion binding"/>
    <property type="evidence" value="ECO:0007669"/>
    <property type="project" value="InterPro"/>
</dbReference>
<evidence type="ECO:0000256" key="1">
    <source>
        <dbReference type="ARBA" id="ARBA00001971"/>
    </source>
</evidence>
<dbReference type="RefSeq" id="XP_043002618.1">
    <property type="nucleotide sequence ID" value="XM_043159020.1"/>
</dbReference>
<evidence type="ECO:0000256" key="3">
    <source>
        <dbReference type="ARBA" id="ARBA00004721"/>
    </source>
</evidence>
<evidence type="ECO:0000256" key="8">
    <source>
        <dbReference type="ARBA" id="ARBA00022989"/>
    </source>
</evidence>
<dbReference type="InterPro" id="IPR050121">
    <property type="entry name" value="Cytochrome_P450_monoxygenase"/>
</dbReference>
<evidence type="ECO:0000256" key="9">
    <source>
        <dbReference type="ARBA" id="ARBA00023002"/>
    </source>
</evidence>
<evidence type="ECO:0000256" key="6">
    <source>
        <dbReference type="ARBA" id="ARBA00022692"/>
    </source>
</evidence>
<dbReference type="GO" id="GO:0004497">
    <property type="term" value="F:monooxygenase activity"/>
    <property type="evidence" value="ECO:0007669"/>
    <property type="project" value="UniProtKB-KW"/>
</dbReference>
<evidence type="ECO:0008006" key="15">
    <source>
        <dbReference type="Google" id="ProtNLM"/>
    </source>
</evidence>
<dbReference type="InterPro" id="IPR001128">
    <property type="entry name" value="Cyt_P450"/>
</dbReference>
<name>A0A9P7UK69_9AGAR</name>
<keyword evidence="14" id="KW-1185">Reference proteome</keyword>
<proteinExistence type="inferred from homology"/>
<dbReference type="AlphaFoldDB" id="A0A9P7UK69"/>
<evidence type="ECO:0000256" key="7">
    <source>
        <dbReference type="ARBA" id="ARBA00022723"/>
    </source>
</evidence>
<organism evidence="13 14">
    <name type="scientific">Marasmius oreades</name>
    <name type="common">fairy-ring Marasmius</name>
    <dbReference type="NCBI Taxonomy" id="181124"/>
    <lineage>
        <taxon>Eukaryota</taxon>
        <taxon>Fungi</taxon>
        <taxon>Dikarya</taxon>
        <taxon>Basidiomycota</taxon>
        <taxon>Agaricomycotina</taxon>
        <taxon>Agaricomycetes</taxon>
        <taxon>Agaricomycetidae</taxon>
        <taxon>Agaricales</taxon>
        <taxon>Marasmiineae</taxon>
        <taxon>Marasmiaceae</taxon>
        <taxon>Marasmius</taxon>
    </lineage>
</organism>
<comment type="subcellular location">
    <subcellularLocation>
        <location evidence="2">Membrane</location>
    </subcellularLocation>
</comment>
<dbReference type="EMBL" id="CM032190">
    <property type="protein sequence ID" value="KAG7086147.1"/>
    <property type="molecule type" value="Genomic_DNA"/>
</dbReference>
<sequence length="263" mass="30748">MREFLPLFWRHDVNHLSEKWDNVLRGKTQTIDIIHWLHRLALDIVGESAFNYHFDALNNKPNELTTALYAFEKLAGDHTPTMTLIQAILRHIPDSVVSWKTKHFPFHGDKVVKRFLEVSNEKAREFVKKARLDSELDSDEAKDETGMERDILSIHARANRAEDPRKRLVSEEEMLSQTSTIFQAGHHTTGYTSSWILYQLAAHPEDQEKVYEEIRRARERNSGDFSSFEYDSMNHLNPVIKETRLHPSVPKLETRKRGIKEFS</sequence>
<evidence type="ECO:0000256" key="4">
    <source>
        <dbReference type="ARBA" id="ARBA00010617"/>
    </source>
</evidence>
<comment type="caution">
    <text evidence="13">The sequence shown here is derived from an EMBL/GenBank/DDBJ whole genome shotgun (WGS) entry which is preliminary data.</text>
</comment>
<evidence type="ECO:0000256" key="2">
    <source>
        <dbReference type="ARBA" id="ARBA00004370"/>
    </source>
</evidence>
<keyword evidence="10" id="KW-0408">Iron</keyword>
<dbReference type="InterPro" id="IPR036396">
    <property type="entry name" value="Cyt_P450_sf"/>
</dbReference>
<dbReference type="KEGG" id="more:E1B28_002106"/>
<dbReference type="Proteomes" id="UP001049176">
    <property type="component" value="Chromosome 10"/>
</dbReference>
<dbReference type="PANTHER" id="PTHR24305">
    <property type="entry name" value="CYTOCHROME P450"/>
    <property type="match status" value="1"/>
</dbReference>
<dbReference type="GO" id="GO:0016705">
    <property type="term" value="F:oxidoreductase activity, acting on paired donors, with incorporation or reduction of molecular oxygen"/>
    <property type="evidence" value="ECO:0007669"/>
    <property type="project" value="InterPro"/>
</dbReference>
<keyword evidence="9" id="KW-0560">Oxidoreductase</keyword>
<evidence type="ECO:0000256" key="11">
    <source>
        <dbReference type="ARBA" id="ARBA00023033"/>
    </source>
</evidence>
<dbReference type="GeneID" id="66071182"/>
<comment type="cofactor">
    <cofactor evidence="1">
        <name>heme</name>
        <dbReference type="ChEBI" id="CHEBI:30413"/>
    </cofactor>
</comment>
<evidence type="ECO:0000313" key="13">
    <source>
        <dbReference type="EMBL" id="KAG7086147.1"/>
    </source>
</evidence>
<keyword evidence="12" id="KW-0472">Membrane</keyword>
<keyword evidence="8" id="KW-1133">Transmembrane helix</keyword>
<keyword evidence="7" id="KW-0479">Metal-binding</keyword>
<dbReference type="GO" id="GO:0020037">
    <property type="term" value="F:heme binding"/>
    <property type="evidence" value="ECO:0007669"/>
    <property type="project" value="InterPro"/>
</dbReference>
<dbReference type="SUPFAM" id="SSF48264">
    <property type="entry name" value="Cytochrome P450"/>
    <property type="match status" value="1"/>
</dbReference>
<dbReference type="Gene3D" id="1.10.630.10">
    <property type="entry name" value="Cytochrome P450"/>
    <property type="match status" value="1"/>
</dbReference>
<evidence type="ECO:0000313" key="14">
    <source>
        <dbReference type="Proteomes" id="UP001049176"/>
    </source>
</evidence>
<dbReference type="Pfam" id="PF00067">
    <property type="entry name" value="p450"/>
    <property type="match status" value="1"/>
</dbReference>